<sequence>MSAGRHGAPARKTNRFIMGDQAMTAVDLYSGIGYALELLARSENHRAFSVERYLDVEILPPLHLGQARFYLTPDGIPTGFVSWALLDEDTERAILQSGRALAFREWRCGDRLFFNDFIAPYGTAREIIADLRRNIFPGRRATSVRRNTDGALRTVKYWKSSA</sequence>
<proteinExistence type="inferred from homology"/>
<evidence type="ECO:0000256" key="2">
    <source>
        <dbReference type="RuleBase" id="RU368102"/>
    </source>
</evidence>
<reference evidence="3 4" key="1">
    <citation type="submission" date="2021-06" db="EMBL/GenBank/DDBJ databases">
        <title>Nitratireductor porphyridii sp. nov., isolated from a small marine red alga, Porphyridium purpureum in South Korea.</title>
        <authorList>
            <person name="Kim K.H."/>
            <person name="Kristyanto S."/>
            <person name="Jeon C.O."/>
        </authorList>
    </citation>
    <scope>NUCLEOTIDE SEQUENCE [LARGE SCALE GENOMIC DNA]</scope>
    <source>
        <strain evidence="3 4">R6</strain>
    </source>
</reference>
<keyword evidence="2" id="KW-0808">Transferase</keyword>
<name>A0ABS7R2X0_9HYPH</name>
<comment type="caution">
    <text evidence="3">The sequence shown here is derived from an EMBL/GenBank/DDBJ whole genome shotgun (WGS) entry which is preliminary data.</text>
</comment>
<evidence type="ECO:0000256" key="1">
    <source>
        <dbReference type="ARBA" id="ARBA00005686"/>
    </source>
</evidence>
<dbReference type="Pfam" id="PF02794">
    <property type="entry name" value="HlyC"/>
    <property type="match status" value="1"/>
</dbReference>
<comment type="subcellular location">
    <subcellularLocation>
        <location evidence="2">Cytoplasm</location>
    </subcellularLocation>
</comment>
<comment type="similarity">
    <text evidence="1 2">Belongs to the RTX toxin acyltransferase family.</text>
</comment>
<protein>
    <recommendedName>
        <fullName evidence="2">RTX toxin-activating lysine-acyltransferase</fullName>
        <ecNumber evidence="2">2.3.1.-</ecNumber>
    </recommendedName>
</protein>
<organism evidence="3 4">
    <name type="scientific">Nitratireductor rhodophyticola</name>
    <dbReference type="NCBI Taxonomy" id="2854036"/>
    <lineage>
        <taxon>Bacteria</taxon>
        <taxon>Pseudomonadati</taxon>
        <taxon>Pseudomonadota</taxon>
        <taxon>Alphaproteobacteria</taxon>
        <taxon>Hyphomicrobiales</taxon>
        <taxon>Phyllobacteriaceae</taxon>
        <taxon>Nitratireductor</taxon>
    </lineage>
</organism>
<dbReference type="Proteomes" id="UP000777661">
    <property type="component" value="Unassembled WGS sequence"/>
</dbReference>
<comment type="function">
    <text evidence="2">Involved in fatty acylation of protoxin at internal lysine residues, thereby converting it to the active toxin.</text>
</comment>
<gene>
    <name evidence="3" type="ORF">KVG22_01700</name>
</gene>
<evidence type="ECO:0000313" key="4">
    <source>
        <dbReference type="Proteomes" id="UP000777661"/>
    </source>
</evidence>
<dbReference type="InterPro" id="IPR003996">
    <property type="entry name" value="RTX_toxin-activating_protC_bac"/>
</dbReference>
<dbReference type="EC" id="2.3.1.-" evidence="2"/>
<keyword evidence="4" id="KW-1185">Reference proteome</keyword>
<accession>A0ABS7R2X0</accession>
<dbReference type="EMBL" id="JAHSQO010000001">
    <property type="protein sequence ID" value="MBY8915289.1"/>
    <property type="molecule type" value="Genomic_DNA"/>
</dbReference>
<keyword evidence="2" id="KW-0012">Acyltransferase</keyword>
<evidence type="ECO:0000313" key="3">
    <source>
        <dbReference type="EMBL" id="MBY8915289.1"/>
    </source>
</evidence>
<keyword evidence="2" id="KW-0963">Cytoplasm</keyword>
<keyword evidence="2" id="KW-0204">Cytolysis</keyword>